<comment type="caution">
    <text evidence="2">The sequence shown here is derived from an EMBL/GenBank/DDBJ whole genome shotgun (WGS) entry which is preliminary data.</text>
</comment>
<dbReference type="Proteomes" id="UP000708208">
    <property type="component" value="Unassembled WGS sequence"/>
</dbReference>
<evidence type="ECO:0000313" key="3">
    <source>
        <dbReference type="Proteomes" id="UP000708208"/>
    </source>
</evidence>
<dbReference type="AlphaFoldDB" id="A0A8J2KEL8"/>
<evidence type="ECO:0000313" key="2">
    <source>
        <dbReference type="EMBL" id="CAG7724674.1"/>
    </source>
</evidence>
<feature type="chain" id="PRO_5035164874" evidence="1">
    <location>
        <begin position="19"/>
        <end position="326"/>
    </location>
</feature>
<accession>A0A8J2KEL8</accession>
<proteinExistence type="predicted"/>
<feature type="signal peptide" evidence="1">
    <location>
        <begin position="1"/>
        <end position="18"/>
    </location>
</feature>
<keyword evidence="1" id="KW-0732">Signal</keyword>
<dbReference type="EMBL" id="CAJVCH010112415">
    <property type="protein sequence ID" value="CAG7724674.1"/>
    <property type="molecule type" value="Genomic_DNA"/>
</dbReference>
<name>A0A8J2KEL8_9HEXA</name>
<organism evidence="2 3">
    <name type="scientific">Allacma fusca</name>
    <dbReference type="NCBI Taxonomy" id="39272"/>
    <lineage>
        <taxon>Eukaryota</taxon>
        <taxon>Metazoa</taxon>
        <taxon>Ecdysozoa</taxon>
        <taxon>Arthropoda</taxon>
        <taxon>Hexapoda</taxon>
        <taxon>Collembola</taxon>
        <taxon>Symphypleona</taxon>
        <taxon>Sminthuridae</taxon>
        <taxon>Allacma</taxon>
    </lineage>
</organism>
<keyword evidence="3" id="KW-1185">Reference proteome</keyword>
<reference evidence="2" key="1">
    <citation type="submission" date="2021-06" db="EMBL/GenBank/DDBJ databases">
        <authorList>
            <person name="Hodson N. C."/>
            <person name="Mongue J. A."/>
            <person name="Jaron S. K."/>
        </authorList>
    </citation>
    <scope>NUCLEOTIDE SEQUENCE</scope>
</reference>
<evidence type="ECO:0000256" key="1">
    <source>
        <dbReference type="SAM" id="SignalP"/>
    </source>
</evidence>
<gene>
    <name evidence="2" type="ORF">AFUS01_LOCUS13677</name>
</gene>
<sequence length="326" mass="37070">MKFQVWILIAAVIGGAHSRLQWRGYGSTTPDYDTESTTFTNDEEEFETVGSCTETKLNVEVEEIDYAWCIEDLAKYIRGVTVDRFLASEIKLQNTMEFDHPMLPGTWGFVLKTVNCTEMGNHMEVTIYYNTTDPDIVINPELLLKGQKRAIRPCTRESSTIKRIENVPYNYDNQDYYTFIRTTRPPLRTFYSYQTKFRFSSFALYEFVFHNSGYGQSIPVESTQNHLDLIFKITAAKKGTVVQSTLKTSCDEPTYRVLQKKLMREEFATGMSVSSFPPRNNSDSAIAGGGGANSAGVSWNSNGGFSDNLVPNRYSYSTPKYQSARY</sequence>
<protein>
    <submittedName>
        <fullName evidence="2">Uncharacterized protein</fullName>
    </submittedName>
</protein>